<evidence type="ECO:0000259" key="2">
    <source>
        <dbReference type="PROSITE" id="PS50937"/>
    </source>
</evidence>
<evidence type="ECO:0000313" key="5">
    <source>
        <dbReference type="Proteomes" id="UP000886818"/>
    </source>
</evidence>
<evidence type="ECO:0000259" key="3">
    <source>
        <dbReference type="PROSITE" id="PS51736"/>
    </source>
</evidence>
<accession>A0ABX8RCV7</accession>
<feature type="domain" description="Resolvase/invertase-type recombinase catalytic" evidence="3">
    <location>
        <begin position="60"/>
        <end position="211"/>
    </location>
</feature>
<dbReference type="CDD" id="cd04761">
    <property type="entry name" value="HTH_MerR-SF"/>
    <property type="match status" value="1"/>
</dbReference>
<dbReference type="InterPro" id="IPR006119">
    <property type="entry name" value="Resolv_N"/>
</dbReference>
<dbReference type="SMART" id="SM00422">
    <property type="entry name" value="HTH_MERR"/>
    <property type="match status" value="1"/>
</dbReference>
<dbReference type="PANTHER" id="PTHR36172">
    <property type="match status" value="1"/>
</dbReference>
<dbReference type="EMBL" id="CP078093">
    <property type="protein sequence ID" value="QXM05560.1"/>
    <property type="molecule type" value="Genomic_DNA"/>
</dbReference>
<protein>
    <submittedName>
        <fullName evidence="4">IS607 family transposase</fullName>
    </submittedName>
</protein>
<dbReference type="InterPro" id="IPR006118">
    <property type="entry name" value="Recombinase_CS"/>
</dbReference>
<dbReference type="InterPro" id="IPR048046">
    <property type="entry name" value="Transpos_IS607"/>
</dbReference>
<dbReference type="CDD" id="cd03769">
    <property type="entry name" value="SR_IS607_transposase_like"/>
    <property type="match status" value="1"/>
</dbReference>
<dbReference type="SMART" id="SM00857">
    <property type="entry name" value="Resolvase"/>
    <property type="match status" value="1"/>
</dbReference>
<sequence>MLMYSIGKFSEKLGVTIQTLRNWDKEGKLCPIKLASGHRRYTDEHFIIASNLLQKPLPRKTIVYARVSSNKQKNELEHQLENLKQFCIAKGYVIDEIFSDIGSALNYNRPKFQKMWDLILSNQVERIIIAYKDRFVRFGYEFFESICKKYNVEIIVMNNTEEKTYEQEMVEDLMTIVHVFSARLYGSRSYKQKKIKKVVKEFFEDGIQEEK</sequence>
<proteinExistence type="predicted"/>
<evidence type="ECO:0000256" key="1">
    <source>
        <dbReference type="PROSITE-ProRule" id="PRU10137"/>
    </source>
</evidence>
<dbReference type="PROSITE" id="PS50937">
    <property type="entry name" value="HTH_MERR_2"/>
    <property type="match status" value="1"/>
</dbReference>
<dbReference type="Proteomes" id="UP000886818">
    <property type="component" value="Chromosome"/>
</dbReference>
<dbReference type="Pfam" id="PF00239">
    <property type="entry name" value="Resolvase"/>
    <property type="match status" value="1"/>
</dbReference>
<dbReference type="PROSITE" id="PS00397">
    <property type="entry name" value="RECOMBINASES_1"/>
    <property type="match status" value="1"/>
</dbReference>
<dbReference type="NCBIfam" id="NF033518">
    <property type="entry name" value="transpos_IS607"/>
    <property type="match status" value="1"/>
</dbReference>
<gene>
    <name evidence="4" type="ORF">KVH43_09265</name>
</gene>
<name>A0ABX8RCV7_9CLOT</name>
<dbReference type="InterPro" id="IPR000551">
    <property type="entry name" value="MerR-type_HTH_dom"/>
</dbReference>
<dbReference type="PROSITE" id="PS51736">
    <property type="entry name" value="RECOMBINASES_3"/>
    <property type="match status" value="1"/>
</dbReference>
<dbReference type="Pfam" id="PF00376">
    <property type="entry name" value="MerR"/>
    <property type="match status" value="1"/>
</dbReference>
<reference evidence="4" key="1">
    <citation type="submission" date="2021-07" db="EMBL/GenBank/DDBJ databases">
        <title>Complete genome sequence of Crassaminicella sp. 143-21, isolated from a deep-sea hydrothermal vent.</title>
        <authorList>
            <person name="Li X."/>
        </authorList>
    </citation>
    <scope>NUCLEOTIDE SEQUENCE</scope>
    <source>
        <strain evidence="4">143-21</strain>
    </source>
</reference>
<organism evidence="4 5">
    <name type="scientific">Crassaminicella indica</name>
    <dbReference type="NCBI Taxonomy" id="2855394"/>
    <lineage>
        <taxon>Bacteria</taxon>
        <taxon>Bacillati</taxon>
        <taxon>Bacillota</taxon>
        <taxon>Clostridia</taxon>
        <taxon>Eubacteriales</taxon>
        <taxon>Clostridiaceae</taxon>
        <taxon>Crassaminicella</taxon>
    </lineage>
</organism>
<feature type="domain" description="HTH merR-type" evidence="2">
    <location>
        <begin position="3"/>
        <end position="48"/>
    </location>
</feature>
<evidence type="ECO:0000313" key="4">
    <source>
        <dbReference type="EMBL" id="QXM05560.1"/>
    </source>
</evidence>
<dbReference type="PANTHER" id="PTHR36172:SF1">
    <property type="entry name" value="RESOLVASE-RELATED"/>
    <property type="match status" value="1"/>
</dbReference>
<dbReference type="RefSeq" id="WP_218282258.1">
    <property type="nucleotide sequence ID" value="NZ_CP078093.1"/>
</dbReference>
<feature type="active site" description="O-(5'-phospho-DNA)-serine intermediate" evidence="1">
    <location>
        <position position="68"/>
    </location>
</feature>
<keyword evidence="5" id="KW-1185">Reference proteome</keyword>
<dbReference type="InterPro" id="IPR041718">
    <property type="entry name" value="IS607_transposase-like"/>
</dbReference>
<dbReference type="InterPro" id="IPR051491">
    <property type="entry name" value="Recombinase/Transposase-rel"/>
</dbReference>